<dbReference type="EMBL" id="LMCB01000023">
    <property type="protein sequence ID" value="KZL18260.1"/>
    <property type="molecule type" value="Genomic_DNA"/>
</dbReference>
<keyword evidence="6" id="KW-1185">Reference proteome</keyword>
<keyword evidence="2 5" id="KW-0560">Oxidoreductase</keyword>
<dbReference type="SUPFAM" id="SSF51735">
    <property type="entry name" value="NAD(P)-binding Rossmann-fold domains"/>
    <property type="match status" value="1"/>
</dbReference>
<evidence type="ECO:0000313" key="5">
    <source>
        <dbReference type="EMBL" id="KZL18260.1"/>
    </source>
</evidence>
<dbReference type="GO" id="GO:0016491">
    <property type="term" value="F:oxidoreductase activity"/>
    <property type="evidence" value="ECO:0007669"/>
    <property type="project" value="UniProtKB-KW"/>
</dbReference>
<accession>A0A165XZ32</accession>
<comment type="caution">
    <text evidence="5">The sequence shown here is derived from an EMBL/GenBank/DDBJ whole genome shotgun (WGS) entry which is preliminary data.</text>
</comment>
<organism evidence="5 6">
    <name type="scientific">Pseudovibrio axinellae</name>
    <dbReference type="NCBI Taxonomy" id="989403"/>
    <lineage>
        <taxon>Bacteria</taxon>
        <taxon>Pseudomonadati</taxon>
        <taxon>Pseudomonadota</taxon>
        <taxon>Alphaproteobacteria</taxon>
        <taxon>Hyphomicrobiales</taxon>
        <taxon>Stappiaceae</taxon>
        <taxon>Pseudovibrio</taxon>
    </lineage>
</organism>
<sequence length="303" mass="31358">MTQDALNFSGQVAIITGAGGGLGRLYALDLAKRGVSVVVNDLGGSLDGSGSSATAAEAVVEEIKASGGKAIANAADVTDEAAVNAMVAQTLDVFGRIDILINNAGILRDKSFAKMEMVNWNKVVDVHLNGAAVCTRAVWNIMKEQGNGRIIMTTSPSGLYGNFGQANYGAAKAGLWGMMNTLGLEGAKSNIHVNCIAPSAGTRMTEELMDAGTLKLLAPENITPAVVFLCSDAAPNRKVLVAAAGTYSLAEMVETKGLHLPESERTPEGIAAHWGQISDRAEAEPIANVMEGVAKLVKAMTSA</sequence>
<dbReference type="PATRIC" id="fig|989403.3.peg.2840"/>
<dbReference type="RefSeq" id="WP_068006587.1">
    <property type="nucleotide sequence ID" value="NZ_FOFM01000018.1"/>
</dbReference>
<dbReference type="PROSITE" id="PS00061">
    <property type="entry name" value="ADH_SHORT"/>
    <property type="match status" value="1"/>
</dbReference>
<dbReference type="PRINTS" id="PR00080">
    <property type="entry name" value="SDRFAMILY"/>
</dbReference>
<dbReference type="SMART" id="SM00822">
    <property type="entry name" value="PKS_KR"/>
    <property type="match status" value="1"/>
</dbReference>
<dbReference type="InterPro" id="IPR020904">
    <property type="entry name" value="Sc_DH/Rdtase_CS"/>
</dbReference>
<dbReference type="Gene3D" id="3.40.50.720">
    <property type="entry name" value="NAD(P)-binding Rossmann-like Domain"/>
    <property type="match status" value="1"/>
</dbReference>
<protein>
    <submittedName>
        <fullName evidence="5">Putative short-chain type dehydrogenase/reductase</fullName>
        <ecNumber evidence="5">1.1.1.-</ecNumber>
    </submittedName>
</protein>
<dbReference type="InterPro" id="IPR002347">
    <property type="entry name" value="SDR_fam"/>
</dbReference>
<dbReference type="STRING" id="989403.SAMN05421798_11827"/>
<dbReference type="PANTHER" id="PTHR45024:SF2">
    <property type="entry name" value="SCP2 DOMAIN-CONTAINING PROTEIN"/>
    <property type="match status" value="1"/>
</dbReference>
<evidence type="ECO:0000259" key="4">
    <source>
        <dbReference type="SMART" id="SM00822"/>
    </source>
</evidence>
<dbReference type="InterPro" id="IPR051687">
    <property type="entry name" value="Peroxisomal_Beta-Oxidation"/>
</dbReference>
<evidence type="ECO:0000256" key="3">
    <source>
        <dbReference type="RuleBase" id="RU000363"/>
    </source>
</evidence>
<dbReference type="InterPro" id="IPR036291">
    <property type="entry name" value="NAD(P)-bd_dom_sf"/>
</dbReference>
<dbReference type="PANTHER" id="PTHR45024">
    <property type="entry name" value="DEHYDROGENASES, SHORT CHAIN"/>
    <property type="match status" value="1"/>
</dbReference>
<proteinExistence type="inferred from homology"/>
<reference evidence="5 6" key="1">
    <citation type="journal article" date="2016" name="Front. Microbiol.">
        <title>Comparative Genomic Analysis Reveals a Diverse Repertoire of Genes Involved in Prokaryote-Eukaryote Interactions within the Pseudovibrio Genus.</title>
        <authorList>
            <person name="Romano S."/>
            <person name="Fernandez-Guerra A."/>
            <person name="Reen F.J."/>
            <person name="Glockner F.O."/>
            <person name="Crowley S.P."/>
            <person name="O'Sullivan O."/>
            <person name="Cotter P.D."/>
            <person name="Adams C."/>
            <person name="Dobson A.D."/>
            <person name="O'Gara F."/>
        </authorList>
    </citation>
    <scope>NUCLEOTIDE SEQUENCE [LARGE SCALE GENOMIC DNA]</scope>
    <source>
        <strain evidence="5 6">Ad2</strain>
    </source>
</reference>
<dbReference type="AlphaFoldDB" id="A0A165XZ32"/>
<dbReference type="Proteomes" id="UP000076577">
    <property type="component" value="Unassembled WGS sequence"/>
</dbReference>
<evidence type="ECO:0000313" key="6">
    <source>
        <dbReference type="Proteomes" id="UP000076577"/>
    </source>
</evidence>
<dbReference type="OrthoDB" id="9804774at2"/>
<gene>
    <name evidence="5" type="ORF">PsAD2_02652</name>
</gene>
<dbReference type="Pfam" id="PF00106">
    <property type="entry name" value="adh_short"/>
    <property type="match status" value="1"/>
</dbReference>
<feature type="domain" description="Ketoreductase" evidence="4">
    <location>
        <begin position="11"/>
        <end position="207"/>
    </location>
</feature>
<evidence type="ECO:0000256" key="2">
    <source>
        <dbReference type="ARBA" id="ARBA00023002"/>
    </source>
</evidence>
<evidence type="ECO:0000256" key="1">
    <source>
        <dbReference type="ARBA" id="ARBA00006484"/>
    </source>
</evidence>
<dbReference type="PRINTS" id="PR00081">
    <property type="entry name" value="GDHRDH"/>
</dbReference>
<dbReference type="InterPro" id="IPR057326">
    <property type="entry name" value="KR_dom"/>
</dbReference>
<name>A0A165XZ32_9HYPH</name>
<dbReference type="EC" id="1.1.1.-" evidence="5"/>
<comment type="similarity">
    <text evidence="1 3">Belongs to the short-chain dehydrogenases/reductases (SDR) family.</text>
</comment>